<evidence type="ECO:0000313" key="2">
    <source>
        <dbReference type="EMBL" id="KAF7831673.1"/>
    </source>
</evidence>
<evidence type="ECO:0000313" key="3">
    <source>
        <dbReference type="Proteomes" id="UP000634136"/>
    </source>
</evidence>
<evidence type="ECO:0000259" key="1">
    <source>
        <dbReference type="Pfam" id="PF25597"/>
    </source>
</evidence>
<comment type="caution">
    <text evidence="2">The sequence shown here is derived from an EMBL/GenBank/DDBJ whole genome shotgun (WGS) entry which is preliminary data.</text>
</comment>
<dbReference type="Pfam" id="PF25597">
    <property type="entry name" value="SH3_retrovirus"/>
    <property type="match status" value="1"/>
</dbReference>
<sequence length="97" mass="11169">MNTAAFVINRLPQQSKMDKKAVRCTFVGYDNQRKGWRCCDPTTGKSYTSRNVVFDEASSWWSSNEEVLPDLESLKDMVETSQIQLRLDEVDINEDSD</sequence>
<dbReference type="InterPro" id="IPR057670">
    <property type="entry name" value="SH3_retrovirus"/>
</dbReference>
<dbReference type="Proteomes" id="UP000634136">
    <property type="component" value="Unassembled WGS sequence"/>
</dbReference>
<organism evidence="2 3">
    <name type="scientific">Senna tora</name>
    <dbReference type="NCBI Taxonomy" id="362788"/>
    <lineage>
        <taxon>Eukaryota</taxon>
        <taxon>Viridiplantae</taxon>
        <taxon>Streptophyta</taxon>
        <taxon>Embryophyta</taxon>
        <taxon>Tracheophyta</taxon>
        <taxon>Spermatophyta</taxon>
        <taxon>Magnoliopsida</taxon>
        <taxon>eudicotyledons</taxon>
        <taxon>Gunneridae</taxon>
        <taxon>Pentapetalae</taxon>
        <taxon>rosids</taxon>
        <taxon>fabids</taxon>
        <taxon>Fabales</taxon>
        <taxon>Fabaceae</taxon>
        <taxon>Caesalpinioideae</taxon>
        <taxon>Cassia clade</taxon>
        <taxon>Senna</taxon>
    </lineage>
</organism>
<dbReference type="AlphaFoldDB" id="A0A834TZQ0"/>
<dbReference type="OrthoDB" id="1422773at2759"/>
<dbReference type="EMBL" id="JAAIUW010000005">
    <property type="protein sequence ID" value="KAF7831673.1"/>
    <property type="molecule type" value="Genomic_DNA"/>
</dbReference>
<gene>
    <name evidence="2" type="ORF">G2W53_014006</name>
</gene>
<accession>A0A834TZQ0</accession>
<proteinExistence type="predicted"/>
<protein>
    <submittedName>
        <fullName evidence="2">Retrovirus-related Pol polyprotein from transposon TNT 1-94</fullName>
    </submittedName>
</protein>
<keyword evidence="3" id="KW-1185">Reference proteome</keyword>
<feature type="domain" description="Retroviral polymerase SH3-like" evidence="1">
    <location>
        <begin position="5"/>
        <end position="61"/>
    </location>
</feature>
<name>A0A834TZQ0_9FABA</name>
<reference evidence="2" key="1">
    <citation type="submission" date="2020-09" db="EMBL/GenBank/DDBJ databases">
        <title>Genome-Enabled Discovery of Anthraquinone Biosynthesis in Senna tora.</title>
        <authorList>
            <person name="Kang S.-H."/>
            <person name="Pandey R.P."/>
            <person name="Lee C.-M."/>
            <person name="Sim J.-S."/>
            <person name="Jeong J.-T."/>
            <person name="Choi B.-S."/>
            <person name="Jung M."/>
            <person name="Ginzburg D."/>
            <person name="Zhao K."/>
            <person name="Won S.Y."/>
            <person name="Oh T.-J."/>
            <person name="Yu Y."/>
            <person name="Kim N.-H."/>
            <person name="Lee O.R."/>
            <person name="Lee T.-H."/>
            <person name="Bashyal P."/>
            <person name="Kim T.-S."/>
            <person name="Lee W.-H."/>
            <person name="Kawkins C."/>
            <person name="Kim C.-K."/>
            <person name="Kim J.S."/>
            <person name="Ahn B.O."/>
            <person name="Rhee S.Y."/>
            <person name="Sohng J.K."/>
        </authorList>
    </citation>
    <scope>NUCLEOTIDE SEQUENCE</scope>
    <source>
        <tissue evidence="2">Leaf</tissue>
    </source>
</reference>